<dbReference type="STRING" id="694430.Natoc_4006"/>
<keyword evidence="3" id="KW-1185">Reference proteome</keyword>
<dbReference type="Proteomes" id="UP000010878">
    <property type="component" value="Chromosome"/>
</dbReference>
<dbReference type="RefSeq" id="WP_015323136.1">
    <property type="nucleotide sequence ID" value="NC_019974.1"/>
</dbReference>
<reference evidence="2 3" key="1">
    <citation type="submission" date="2012-11" db="EMBL/GenBank/DDBJ databases">
        <title>FINISHED of Natronococcus occultus SP4, DSM 3396.</title>
        <authorList>
            <consortium name="DOE Joint Genome Institute"/>
            <person name="Eisen J."/>
            <person name="Huntemann M."/>
            <person name="Wei C.-L."/>
            <person name="Han J."/>
            <person name="Detter J.C."/>
            <person name="Han C."/>
            <person name="Tapia R."/>
            <person name="Chen A."/>
            <person name="Kyrpides N."/>
            <person name="Mavromatis K."/>
            <person name="Markowitz V."/>
            <person name="Szeto E."/>
            <person name="Ivanova N."/>
            <person name="Mikhailova N."/>
            <person name="Ovchinnikova G."/>
            <person name="Pagani I."/>
            <person name="Pati A."/>
            <person name="Goodwin L."/>
            <person name="Nordberg H.P."/>
            <person name="Cantor M.N."/>
            <person name="Hua S.X."/>
            <person name="Woyke T."/>
            <person name="Eisen J."/>
            <person name="Klenk H.-P."/>
            <person name="Klenk H.-P."/>
        </authorList>
    </citation>
    <scope>NUCLEOTIDE SEQUENCE [LARGE SCALE GENOMIC DNA]</scope>
    <source>
        <strain evidence="2 3">SP4</strain>
    </source>
</reference>
<organism evidence="2 3">
    <name type="scientific">Natronococcus occultus SP4</name>
    <dbReference type="NCBI Taxonomy" id="694430"/>
    <lineage>
        <taxon>Archaea</taxon>
        <taxon>Methanobacteriati</taxon>
        <taxon>Methanobacteriota</taxon>
        <taxon>Stenosarchaea group</taxon>
        <taxon>Halobacteria</taxon>
        <taxon>Halobacteriales</taxon>
        <taxon>Natrialbaceae</taxon>
        <taxon>Natronococcus</taxon>
    </lineage>
</organism>
<dbReference type="KEGG" id="nou:Natoc_4006"/>
<dbReference type="EMBL" id="CP003929">
    <property type="protein sequence ID" value="AGB39704.1"/>
    <property type="molecule type" value="Genomic_DNA"/>
</dbReference>
<feature type="region of interest" description="Disordered" evidence="1">
    <location>
        <begin position="25"/>
        <end position="51"/>
    </location>
</feature>
<dbReference type="HOGENOM" id="CLU_202933_0_0_2"/>
<dbReference type="OrthoDB" id="165979at2157"/>
<evidence type="ECO:0000313" key="3">
    <source>
        <dbReference type="Proteomes" id="UP000010878"/>
    </source>
</evidence>
<name>L0K5N9_9EURY</name>
<dbReference type="eggNOG" id="arCOG10791">
    <property type="taxonomic scope" value="Archaea"/>
</dbReference>
<accession>L0K5N9</accession>
<evidence type="ECO:0000256" key="1">
    <source>
        <dbReference type="SAM" id="MobiDB-lite"/>
    </source>
</evidence>
<dbReference type="GeneID" id="54763914"/>
<protein>
    <submittedName>
        <fullName evidence="2">Uncharacterized protein</fullName>
    </submittedName>
</protein>
<sequence length="51" mass="5329">MSKIMSVLTTTAVFGTKVRRAIDNSPEFTGVQTSDDGRPETQAPAGGMLTG</sequence>
<dbReference type="AlphaFoldDB" id="L0K5N9"/>
<evidence type="ECO:0000313" key="2">
    <source>
        <dbReference type="EMBL" id="AGB39704.1"/>
    </source>
</evidence>
<gene>
    <name evidence="2" type="ORF">Natoc_4006</name>
</gene>
<proteinExistence type="predicted"/>